<dbReference type="SMART" id="SM00248">
    <property type="entry name" value="ANK"/>
    <property type="match status" value="4"/>
</dbReference>
<sequence length="309" mass="34058">MTTRDDAYSQEMATREEVLKACIDQPVETVLLLASTWSSEYRYMEMAGQAARHGRADLLQYFLQNCKPSDLEPRGMILLDAASARSKPCLQLMLDQGLDINLADDMSGGVLHRALGSIGCTEDFLAWLIERGALVNHPQDDVRDQIHCLCRAVSHGTIPIMRLLVAAGADVDGSRALHSAMRGGRLDKVKYLVEEAGATVDLPNGVDMTRYIRYWYADAGATPLHVAAAHNQVAAAEYLLEKGADIEAKNAAGRTPLQEVEHLAGIKADLAEIYATKPTARQVRPLRWLFHVDHQEIVAFLKQRGAKQT</sequence>
<dbReference type="PROSITE" id="PS50088">
    <property type="entry name" value="ANK_REPEAT"/>
    <property type="match status" value="2"/>
</dbReference>
<comment type="caution">
    <text evidence="4">The sequence shown here is derived from an EMBL/GenBank/DDBJ whole genome shotgun (WGS) entry which is preliminary data.</text>
</comment>
<name>A0ABR3T2F6_9PEZI</name>
<keyword evidence="1" id="KW-0677">Repeat</keyword>
<accession>A0ABR3T2F6</accession>
<gene>
    <name evidence="4" type="ORF">SLS58_010961</name>
</gene>
<dbReference type="PANTHER" id="PTHR24189">
    <property type="entry name" value="MYOTROPHIN"/>
    <property type="match status" value="1"/>
</dbReference>
<evidence type="ECO:0000256" key="3">
    <source>
        <dbReference type="PROSITE-ProRule" id="PRU00023"/>
    </source>
</evidence>
<evidence type="ECO:0000313" key="5">
    <source>
        <dbReference type="Proteomes" id="UP001521184"/>
    </source>
</evidence>
<evidence type="ECO:0000256" key="2">
    <source>
        <dbReference type="ARBA" id="ARBA00023043"/>
    </source>
</evidence>
<protein>
    <recommendedName>
        <fullName evidence="6">Ankyrin repeat protein</fullName>
    </recommendedName>
</protein>
<dbReference type="InterPro" id="IPR002110">
    <property type="entry name" value="Ankyrin_rpt"/>
</dbReference>
<proteinExistence type="predicted"/>
<dbReference type="PROSITE" id="PS50297">
    <property type="entry name" value="ANK_REP_REGION"/>
    <property type="match status" value="1"/>
</dbReference>
<dbReference type="EMBL" id="JAKEKT020000146">
    <property type="protein sequence ID" value="KAL1633740.1"/>
    <property type="molecule type" value="Genomic_DNA"/>
</dbReference>
<feature type="repeat" description="ANK" evidence="3">
    <location>
        <begin position="172"/>
        <end position="205"/>
    </location>
</feature>
<dbReference type="Pfam" id="PF12796">
    <property type="entry name" value="Ank_2"/>
    <property type="match status" value="1"/>
</dbReference>
<reference evidence="4 5" key="1">
    <citation type="journal article" date="2023" name="Plant Dis.">
        <title>First Report of Diplodia intermedia Causing Canker and Dieback Diseases on Apple Trees in Canada.</title>
        <authorList>
            <person name="Ellouze W."/>
            <person name="Ilyukhin E."/>
            <person name="Sulman M."/>
            <person name="Ali S."/>
        </authorList>
    </citation>
    <scope>NUCLEOTIDE SEQUENCE [LARGE SCALE GENOMIC DNA]</scope>
    <source>
        <strain evidence="4 5">M45-28</strain>
    </source>
</reference>
<keyword evidence="2 3" id="KW-0040">ANK repeat</keyword>
<keyword evidence="5" id="KW-1185">Reference proteome</keyword>
<dbReference type="InterPro" id="IPR036770">
    <property type="entry name" value="Ankyrin_rpt-contain_sf"/>
</dbReference>
<dbReference type="InterPro" id="IPR050745">
    <property type="entry name" value="Multifunctional_regulatory"/>
</dbReference>
<dbReference type="SUPFAM" id="SSF48403">
    <property type="entry name" value="Ankyrin repeat"/>
    <property type="match status" value="1"/>
</dbReference>
<evidence type="ECO:0000256" key="1">
    <source>
        <dbReference type="ARBA" id="ARBA00022737"/>
    </source>
</evidence>
<dbReference type="Proteomes" id="UP001521184">
    <property type="component" value="Unassembled WGS sequence"/>
</dbReference>
<dbReference type="Gene3D" id="1.25.40.20">
    <property type="entry name" value="Ankyrin repeat-containing domain"/>
    <property type="match status" value="2"/>
</dbReference>
<evidence type="ECO:0008006" key="6">
    <source>
        <dbReference type="Google" id="ProtNLM"/>
    </source>
</evidence>
<feature type="repeat" description="ANK" evidence="3">
    <location>
        <begin position="219"/>
        <end position="251"/>
    </location>
</feature>
<dbReference type="PANTHER" id="PTHR24189:SF50">
    <property type="entry name" value="ANKYRIN REPEAT AND SOCS BOX PROTEIN 2"/>
    <property type="match status" value="1"/>
</dbReference>
<evidence type="ECO:0000313" key="4">
    <source>
        <dbReference type="EMBL" id="KAL1633740.1"/>
    </source>
</evidence>
<organism evidence="4 5">
    <name type="scientific">Diplodia intermedia</name>
    <dbReference type="NCBI Taxonomy" id="856260"/>
    <lineage>
        <taxon>Eukaryota</taxon>
        <taxon>Fungi</taxon>
        <taxon>Dikarya</taxon>
        <taxon>Ascomycota</taxon>
        <taxon>Pezizomycotina</taxon>
        <taxon>Dothideomycetes</taxon>
        <taxon>Dothideomycetes incertae sedis</taxon>
        <taxon>Botryosphaeriales</taxon>
        <taxon>Botryosphaeriaceae</taxon>
        <taxon>Diplodia</taxon>
    </lineage>
</organism>